<dbReference type="KEGG" id="rmr:Rmar_2718"/>
<dbReference type="Proteomes" id="UP000002221">
    <property type="component" value="Chromosome"/>
</dbReference>
<reference evidence="1 2" key="1">
    <citation type="journal article" date="2009" name="Stand. Genomic Sci.">
        <title>Complete genome sequence of Rhodothermus marinus type strain (R-10).</title>
        <authorList>
            <person name="Nolan M."/>
            <person name="Tindall B.J."/>
            <person name="Pomrenke H."/>
            <person name="Lapidus A."/>
            <person name="Copeland A."/>
            <person name="Glavina Del Rio T."/>
            <person name="Lucas S."/>
            <person name="Chen F."/>
            <person name="Tice H."/>
            <person name="Cheng J.F."/>
            <person name="Saunders E."/>
            <person name="Han C."/>
            <person name="Bruce D."/>
            <person name="Goodwin L."/>
            <person name="Chain P."/>
            <person name="Pitluck S."/>
            <person name="Ovchinikova G."/>
            <person name="Pati A."/>
            <person name="Ivanova N."/>
            <person name="Mavromatis K."/>
            <person name="Chen A."/>
            <person name="Palaniappan K."/>
            <person name="Land M."/>
            <person name="Hauser L."/>
            <person name="Chang Y.J."/>
            <person name="Jeffries C.D."/>
            <person name="Brettin T."/>
            <person name="Goker M."/>
            <person name="Bristow J."/>
            <person name="Eisen J.A."/>
            <person name="Markowitz V."/>
            <person name="Hugenholtz P."/>
            <person name="Kyrpides N.C."/>
            <person name="Klenk H.P."/>
            <person name="Detter J.C."/>
        </authorList>
    </citation>
    <scope>NUCLEOTIDE SEQUENCE [LARGE SCALE GENOMIC DNA]</scope>
    <source>
        <strain evidence="2">ATCC 43812 / DSM 4252 / R-10</strain>
    </source>
</reference>
<accession>D0MGM6</accession>
<dbReference type="AlphaFoldDB" id="D0MGM6"/>
<evidence type="ECO:0000313" key="2">
    <source>
        <dbReference type="Proteomes" id="UP000002221"/>
    </source>
</evidence>
<dbReference type="HOGENOM" id="CLU_1676492_0_0_10"/>
<organism evidence="1 2">
    <name type="scientific">Rhodothermus marinus (strain ATCC 43812 / DSM 4252 / R-10)</name>
    <name type="common">Rhodothermus obamensis</name>
    <dbReference type="NCBI Taxonomy" id="518766"/>
    <lineage>
        <taxon>Bacteria</taxon>
        <taxon>Pseudomonadati</taxon>
        <taxon>Rhodothermota</taxon>
        <taxon>Rhodothermia</taxon>
        <taxon>Rhodothermales</taxon>
        <taxon>Rhodothermaceae</taxon>
        <taxon>Rhodothermus</taxon>
    </lineage>
</organism>
<dbReference type="EMBL" id="CP001807">
    <property type="protein sequence ID" value="ACY49589.1"/>
    <property type="molecule type" value="Genomic_DNA"/>
</dbReference>
<keyword evidence="2" id="KW-1185">Reference proteome</keyword>
<dbReference type="STRING" id="518766.Rmar_2718"/>
<evidence type="ECO:0000313" key="1">
    <source>
        <dbReference type="EMBL" id="ACY49589.1"/>
    </source>
</evidence>
<evidence type="ECO:0008006" key="3">
    <source>
        <dbReference type="Google" id="ProtNLM"/>
    </source>
</evidence>
<protein>
    <recommendedName>
        <fullName evidence="3">CHAD domain-containing protein</fullName>
    </recommendedName>
</protein>
<name>D0MGM6_RHOM4</name>
<proteinExistence type="predicted"/>
<gene>
    <name evidence="1" type="ordered locus">Rmar_2718</name>
</gene>
<sequence length="157" mass="18185">MEKAPTGRPGLLEAFWLLSALRVAVRTAAAVRARREAPPLRVRLRREVRRLRRLLDRLQLALLYADVVGDQTLDAALLRRFDLLLTAREVADAWRTLHQDLLQWYPEVSAPLVEAVRRAACRFDRLDAEAPAIRWQAALHFGNRVLRAVRRALRRKR</sequence>